<evidence type="ECO:0000313" key="1">
    <source>
        <dbReference type="EMBL" id="ONM53244.1"/>
    </source>
</evidence>
<dbReference type="GO" id="GO:0005840">
    <property type="term" value="C:ribosome"/>
    <property type="evidence" value="ECO:0007669"/>
    <property type="project" value="UniProtKB-KW"/>
</dbReference>
<protein>
    <submittedName>
        <fullName evidence="1">60S ribosomal protein L44</fullName>
    </submittedName>
</protein>
<proteinExistence type="predicted"/>
<accession>A0A1D6HYQ2</accession>
<dbReference type="AlphaFoldDB" id="A0A1D6HYQ2"/>
<name>A0A1D6HYQ2_MAIZE</name>
<dbReference type="EMBL" id="CM007650">
    <property type="protein sequence ID" value="ONM53244.1"/>
    <property type="molecule type" value="Genomic_DNA"/>
</dbReference>
<organism evidence="1">
    <name type="scientific">Zea mays</name>
    <name type="common">Maize</name>
    <dbReference type="NCBI Taxonomy" id="4577"/>
    <lineage>
        <taxon>Eukaryota</taxon>
        <taxon>Viridiplantae</taxon>
        <taxon>Streptophyta</taxon>
        <taxon>Embryophyta</taxon>
        <taxon>Tracheophyta</taxon>
        <taxon>Spermatophyta</taxon>
        <taxon>Magnoliopsida</taxon>
        <taxon>Liliopsida</taxon>
        <taxon>Poales</taxon>
        <taxon>Poaceae</taxon>
        <taxon>PACMAD clade</taxon>
        <taxon>Panicoideae</taxon>
        <taxon>Andropogonodae</taxon>
        <taxon>Andropogoneae</taxon>
        <taxon>Tripsacinae</taxon>
        <taxon>Zea</taxon>
    </lineage>
</organism>
<gene>
    <name evidence="1" type="ORF">ZEAMMB73_Zm00001d019562</name>
</gene>
<keyword evidence="1" id="KW-0689">Ribosomal protein</keyword>
<reference evidence="1" key="1">
    <citation type="submission" date="2015-12" db="EMBL/GenBank/DDBJ databases">
        <title>Update maize B73 reference genome by single molecule sequencing technologies.</title>
        <authorList>
            <consortium name="Maize Genome Sequencing Project"/>
            <person name="Ware D."/>
        </authorList>
    </citation>
    <scope>NUCLEOTIDE SEQUENCE [LARGE SCALE GENOMIC DNA]</scope>
    <source>
        <tissue evidence="1">Seedling</tissue>
    </source>
</reference>
<sequence>MGINRGIYIKRNGYAIYLLATYQVKTKFPCKSTKKSHKNLPSSVTFSILFIDCLSEAKLKI</sequence>
<keyword evidence="1" id="KW-0687">Ribonucleoprotein</keyword>